<evidence type="ECO:0000313" key="9">
    <source>
        <dbReference type="EMBL" id="SEW36664.1"/>
    </source>
</evidence>
<dbReference type="Pfam" id="PF13715">
    <property type="entry name" value="CarbopepD_reg_2"/>
    <property type="match status" value="1"/>
</dbReference>
<evidence type="ECO:0000256" key="2">
    <source>
        <dbReference type="ARBA" id="ARBA00022448"/>
    </source>
</evidence>
<keyword evidence="2 7" id="KW-0813">Transport</keyword>
<dbReference type="Pfam" id="PF07715">
    <property type="entry name" value="Plug"/>
    <property type="match status" value="1"/>
</dbReference>
<name>A0A1I0R7J5_9BACT</name>
<dbReference type="SUPFAM" id="SSF56935">
    <property type="entry name" value="Porins"/>
    <property type="match status" value="1"/>
</dbReference>
<dbReference type="Gene3D" id="2.40.170.20">
    <property type="entry name" value="TonB-dependent receptor, beta-barrel domain"/>
    <property type="match status" value="1"/>
</dbReference>
<dbReference type="Proteomes" id="UP000199310">
    <property type="component" value="Unassembled WGS sequence"/>
</dbReference>
<accession>A0A1I0R7J5</accession>
<proteinExistence type="inferred from homology"/>
<organism evidence="9 10">
    <name type="scientific">Chitinophaga arvensicola</name>
    <dbReference type="NCBI Taxonomy" id="29529"/>
    <lineage>
        <taxon>Bacteria</taxon>
        <taxon>Pseudomonadati</taxon>
        <taxon>Bacteroidota</taxon>
        <taxon>Chitinophagia</taxon>
        <taxon>Chitinophagales</taxon>
        <taxon>Chitinophagaceae</taxon>
        <taxon>Chitinophaga</taxon>
    </lineage>
</organism>
<sequence length="1039" mass="115398">MKLYLQVLWLFLFSTQLVLAQDKLIAVKGRVVAATDHTPLPGVSVFLQVAGSKPKAIGITDGQGEFNIRVAPDAKLELRFISFEPMIIAVNNRAAITVSLKPSATSLKESVVVGYQKRTRETVTGSVTRITAKDIQDVPVSNIEQLMQGRVAGLNISQTTGAPGFRGSASIRGLSQVMVKGGGNNAYLTPQSPLYVIDGVPVDANAGFEYGFQSNGPGTSPLSLIPPEDIESIDVMKDAEATSLYGSRGANGVIVITTRRGQSAVPIIRYAGNMFINFPPSLRNTIGGKAERDYRVNMIMNTLNEDEIHRISTNGFLSDSLNPFYNNSTNWQDIYYQVTYNQTHNVSVSGGDQKLNYKTNVNFYNERGVIKNTGFDRYSLNQNINFNPNPRLQVSGYLSAGLGKKLKGSGNGLTDVGAGSSISSSLYPGPSYFNNVGQFTGAMFRKNDTRTYDIRTYLNIMYEILPHLQLLTNTSYDYTADQEDTFIPALANSDQPGIYGYSGRKNNLYNRSAINYNNVFKGKHSIYAAVFSEATIAQVQNKVINQTNAPNDYYHGPLGMTTYYSGVSGIPVAGGFSEVHSVALAANISYDYDKKYVVNFNYRADGNSYSGIKERWAQSPSVGVRYNFNKENFLADKKWLDFGDIRFSYGVNLRPTTDIYASLGWYDVAGNYNGVTRVSPHLGLMPNPYLKPEEVEQFNYGFDMSIFNGRVGLTFDAYTKTVYNMLYTRPLATSTGFSSTYTNDASLYNYGYEVSVTFRPFKPTSKINWTINLNTAINRDVLLSLPGQATQMLSDDKTVMNRVGYGALSNYLYVTQGVYRTDDDVPVDPITGYRYRNGDNGFYHAGDVKFQDVNGNYVTDETDKQVSGTPVARITGGFSSYLTYKNFSLNFNGTVLFKRDLINNALSERMDNLRSPYDNGTLVNLNDLNYWTGNGDVAKYPDPYNYRSLTNSYRALQTLFQEDGSFIKINAITFGYTANRAWSSKYHMNALRVYTTVTNPFLFTGYSGPNPESVTELGRDRLDTYPISRTLSFGLNVEF</sequence>
<evidence type="ECO:0000256" key="4">
    <source>
        <dbReference type="ARBA" id="ARBA00022692"/>
    </source>
</evidence>
<dbReference type="InterPro" id="IPR008969">
    <property type="entry name" value="CarboxyPept-like_regulatory"/>
</dbReference>
<dbReference type="NCBIfam" id="TIGR04056">
    <property type="entry name" value="OMP_RagA_SusC"/>
    <property type="match status" value="1"/>
</dbReference>
<dbReference type="PROSITE" id="PS52016">
    <property type="entry name" value="TONB_DEPENDENT_REC_3"/>
    <property type="match status" value="1"/>
</dbReference>
<dbReference type="InterPro" id="IPR036942">
    <property type="entry name" value="Beta-barrel_TonB_sf"/>
</dbReference>
<dbReference type="InterPro" id="IPR023997">
    <property type="entry name" value="TonB-dep_OMP_SusC/RagA_CS"/>
</dbReference>
<evidence type="ECO:0000256" key="6">
    <source>
        <dbReference type="ARBA" id="ARBA00023237"/>
    </source>
</evidence>
<dbReference type="RefSeq" id="WP_177192130.1">
    <property type="nucleotide sequence ID" value="NZ_FOJG01000001.1"/>
</dbReference>
<dbReference type="InterPro" id="IPR039426">
    <property type="entry name" value="TonB-dep_rcpt-like"/>
</dbReference>
<dbReference type="EMBL" id="FOJG01000001">
    <property type="protein sequence ID" value="SEW36664.1"/>
    <property type="molecule type" value="Genomic_DNA"/>
</dbReference>
<dbReference type="STRING" id="29529.SAMN04488122_2414"/>
<dbReference type="AlphaFoldDB" id="A0A1I0R7J5"/>
<dbReference type="InterPro" id="IPR012910">
    <property type="entry name" value="Plug_dom"/>
</dbReference>
<evidence type="ECO:0000256" key="7">
    <source>
        <dbReference type="PROSITE-ProRule" id="PRU01360"/>
    </source>
</evidence>
<evidence type="ECO:0000256" key="1">
    <source>
        <dbReference type="ARBA" id="ARBA00004571"/>
    </source>
</evidence>
<feature type="domain" description="TonB-dependent receptor plug" evidence="8">
    <location>
        <begin position="121"/>
        <end position="253"/>
    </location>
</feature>
<comment type="similarity">
    <text evidence="7">Belongs to the TonB-dependent receptor family.</text>
</comment>
<evidence type="ECO:0000256" key="3">
    <source>
        <dbReference type="ARBA" id="ARBA00022452"/>
    </source>
</evidence>
<comment type="subcellular location">
    <subcellularLocation>
        <location evidence="1 7">Cell outer membrane</location>
        <topology evidence="1 7">Multi-pass membrane protein</topology>
    </subcellularLocation>
</comment>
<keyword evidence="3 7" id="KW-1134">Transmembrane beta strand</keyword>
<dbReference type="GO" id="GO:0009279">
    <property type="term" value="C:cell outer membrane"/>
    <property type="evidence" value="ECO:0007669"/>
    <property type="project" value="UniProtKB-SubCell"/>
</dbReference>
<dbReference type="NCBIfam" id="TIGR04057">
    <property type="entry name" value="SusC_RagA_signa"/>
    <property type="match status" value="1"/>
</dbReference>
<evidence type="ECO:0000256" key="5">
    <source>
        <dbReference type="ARBA" id="ARBA00023136"/>
    </source>
</evidence>
<protein>
    <submittedName>
        <fullName evidence="9">TonB-linked outer membrane protein, SusC/RagA family</fullName>
    </submittedName>
</protein>
<evidence type="ECO:0000259" key="8">
    <source>
        <dbReference type="Pfam" id="PF07715"/>
    </source>
</evidence>
<keyword evidence="4 7" id="KW-0812">Transmembrane</keyword>
<keyword evidence="10" id="KW-1185">Reference proteome</keyword>
<dbReference type="InterPro" id="IPR037066">
    <property type="entry name" value="Plug_dom_sf"/>
</dbReference>
<evidence type="ECO:0000313" key="10">
    <source>
        <dbReference type="Proteomes" id="UP000199310"/>
    </source>
</evidence>
<gene>
    <name evidence="9" type="ORF">SAMN04488122_2414</name>
</gene>
<keyword evidence="6 7" id="KW-0998">Cell outer membrane</keyword>
<reference evidence="10" key="1">
    <citation type="submission" date="2016-10" db="EMBL/GenBank/DDBJ databases">
        <authorList>
            <person name="Varghese N."/>
            <person name="Submissions S."/>
        </authorList>
    </citation>
    <scope>NUCLEOTIDE SEQUENCE [LARGE SCALE GENOMIC DNA]</scope>
    <source>
        <strain evidence="10">DSM 3695</strain>
    </source>
</reference>
<keyword evidence="5 7" id="KW-0472">Membrane</keyword>
<dbReference type="Gene3D" id="2.170.130.10">
    <property type="entry name" value="TonB-dependent receptor, plug domain"/>
    <property type="match status" value="1"/>
</dbReference>
<dbReference type="SUPFAM" id="SSF49464">
    <property type="entry name" value="Carboxypeptidase regulatory domain-like"/>
    <property type="match status" value="1"/>
</dbReference>
<dbReference type="InterPro" id="IPR023996">
    <property type="entry name" value="TonB-dep_OMP_SusC/RagA"/>
</dbReference>